<feature type="domain" description="Bacterial Ig-like" evidence="2">
    <location>
        <begin position="12"/>
        <end position="69"/>
    </location>
</feature>
<accession>A0A4U9VTJ9</accession>
<feature type="compositionally biased region" description="Polar residues" evidence="1">
    <location>
        <begin position="57"/>
        <end position="69"/>
    </location>
</feature>
<name>A0A4U9VTJ9_SERFO</name>
<sequence>MVSGTASIGDAGRTVTVTLNGKSYTGVVANDGTWSATIPSADLQAMGDGSYPLTTTLSDAAGNTTTVTPYRNDRRQSAGSAKP</sequence>
<dbReference type="InterPro" id="IPR044016">
    <property type="entry name" value="Big_13"/>
</dbReference>
<gene>
    <name evidence="3" type="ORF">NCTC12965_05457</name>
</gene>
<evidence type="ECO:0000256" key="1">
    <source>
        <dbReference type="SAM" id="MobiDB-lite"/>
    </source>
</evidence>
<reference evidence="3" key="1">
    <citation type="submission" date="2019-05" db="EMBL/GenBank/DDBJ databases">
        <authorList>
            <consortium name="Pathogen Informatics"/>
        </authorList>
    </citation>
    <scope>NUCLEOTIDE SEQUENCE [LARGE SCALE GENOMIC DNA]</scope>
    <source>
        <strain evidence="3">NCTC12965</strain>
    </source>
</reference>
<organism evidence="3">
    <name type="scientific">Serratia fonticola</name>
    <dbReference type="NCBI Taxonomy" id="47917"/>
    <lineage>
        <taxon>Bacteria</taxon>
        <taxon>Pseudomonadati</taxon>
        <taxon>Pseudomonadota</taxon>
        <taxon>Gammaproteobacteria</taxon>
        <taxon>Enterobacterales</taxon>
        <taxon>Yersiniaceae</taxon>
        <taxon>Serratia</taxon>
    </lineage>
</organism>
<feature type="region of interest" description="Disordered" evidence="1">
    <location>
        <begin position="57"/>
        <end position="83"/>
    </location>
</feature>
<dbReference type="EMBL" id="CABEEZ010000116">
    <property type="protein sequence ID" value="VTR46931.1"/>
    <property type="molecule type" value="Genomic_DNA"/>
</dbReference>
<dbReference type="Pfam" id="PF19077">
    <property type="entry name" value="Big_13"/>
    <property type="match status" value="1"/>
</dbReference>
<evidence type="ECO:0000313" key="3">
    <source>
        <dbReference type="EMBL" id="VTR46931.1"/>
    </source>
</evidence>
<dbReference type="Gene3D" id="2.60.40.10">
    <property type="entry name" value="Immunoglobulins"/>
    <property type="match status" value="1"/>
</dbReference>
<dbReference type="AlphaFoldDB" id="A0A4U9VTJ9"/>
<proteinExistence type="predicted"/>
<dbReference type="NCBIfam" id="NF033510">
    <property type="entry name" value="Ca_tandemer"/>
    <property type="match status" value="1"/>
</dbReference>
<protein>
    <recommendedName>
        <fullName evidence="2">Bacterial Ig-like domain-containing protein</fullName>
    </recommendedName>
</protein>
<evidence type="ECO:0000259" key="2">
    <source>
        <dbReference type="Pfam" id="PF19077"/>
    </source>
</evidence>
<dbReference type="InterPro" id="IPR013783">
    <property type="entry name" value="Ig-like_fold"/>
</dbReference>